<keyword evidence="1" id="KW-0472">Membrane</keyword>
<feature type="transmembrane region" description="Helical" evidence="1">
    <location>
        <begin position="100"/>
        <end position="122"/>
    </location>
</feature>
<feature type="transmembrane region" description="Helical" evidence="1">
    <location>
        <begin position="32"/>
        <end position="49"/>
    </location>
</feature>
<evidence type="ECO:0000313" key="2">
    <source>
        <dbReference type="EMBL" id="MCQ1948952.1"/>
    </source>
</evidence>
<protein>
    <submittedName>
        <fullName evidence="2">Uncharacterized protein</fullName>
    </submittedName>
</protein>
<keyword evidence="1" id="KW-1133">Transmembrane helix</keyword>
<keyword evidence="3" id="KW-1185">Reference proteome</keyword>
<proteinExistence type="predicted"/>
<keyword evidence="1" id="KW-0812">Transmembrane</keyword>
<organism evidence="2 3">
    <name type="scientific">Arthrobacter jinronghuae</name>
    <dbReference type="NCBI Taxonomy" id="2964609"/>
    <lineage>
        <taxon>Bacteria</taxon>
        <taxon>Bacillati</taxon>
        <taxon>Actinomycetota</taxon>
        <taxon>Actinomycetes</taxon>
        <taxon>Micrococcales</taxon>
        <taxon>Micrococcaceae</taxon>
        <taxon>Arthrobacter</taxon>
    </lineage>
</organism>
<evidence type="ECO:0000313" key="3">
    <source>
        <dbReference type="Proteomes" id="UP001206924"/>
    </source>
</evidence>
<dbReference type="RefSeq" id="WP_255864814.1">
    <property type="nucleotide sequence ID" value="NZ_CP104263.1"/>
</dbReference>
<sequence length="170" mass="17465">MKNLPLSLALAASVGAFTLSRPADWSPGLRRAYVLGSGAAAGAVVVLALRKGRRKGRELAAAGTVDLVTPFTAGAGGDSATVPSYVAAPTAGSRTRMPEIALTGMAALMGATVSGITALTLVLDEAVETWLVRRGVARPRRVMAMAAALYSLVIDRVMDSQDAKDSKPSQ</sequence>
<reference evidence="2 3" key="1">
    <citation type="submission" date="2022-07" db="EMBL/GenBank/DDBJ databases">
        <title>Novel species in genus Arthrobacter.</title>
        <authorList>
            <person name="Liu Y."/>
        </authorList>
    </citation>
    <scope>NUCLEOTIDE SEQUENCE [LARGE SCALE GENOMIC DNA]</scope>
    <source>
        <strain evidence="3">zg-Y859</strain>
    </source>
</reference>
<dbReference type="EMBL" id="JANFLP010000001">
    <property type="protein sequence ID" value="MCQ1948952.1"/>
    <property type="molecule type" value="Genomic_DNA"/>
</dbReference>
<gene>
    <name evidence="2" type="ORF">NNX28_03285</name>
</gene>
<accession>A0ABT1NMK2</accession>
<evidence type="ECO:0000256" key="1">
    <source>
        <dbReference type="SAM" id="Phobius"/>
    </source>
</evidence>
<name>A0ABT1NMK2_9MICC</name>
<dbReference type="Proteomes" id="UP001206924">
    <property type="component" value="Unassembled WGS sequence"/>
</dbReference>
<comment type="caution">
    <text evidence="2">The sequence shown here is derived from an EMBL/GenBank/DDBJ whole genome shotgun (WGS) entry which is preliminary data.</text>
</comment>